<gene>
    <name evidence="14" type="ORF">G8E03_00685</name>
</gene>
<evidence type="ECO:0000256" key="1">
    <source>
        <dbReference type="ARBA" id="ARBA00004651"/>
    </source>
</evidence>
<feature type="transmembrane region" description="Helical" evidence="8">
    <location>
        <begin position="266"/>
        <end position="288"/>
    </location>
</feature>
<feature type="transmembrane region" description="Helical" evidence="8">
    <location>
        <begin position="183"/>
        <end position="214"/>
    </location>
</feature>
<dbReference type="PANTHER" id="PTHR30460:SF0">
    <property type="entry name" value="MODERATE CONDUCTANCE MECHANOSENSITIVE CHANNEL YBIO"/>
    <property type="match status" value="1"/>
</dbReference>
<dbReference type="InterPro" id="IPR011066">
    <property type="entry name" value="MscS_channel_C_sf"/>
</dbReference>
<dbReference type="InterPro" id="IPR049142">
    <property type="entry name" value="MS_channel_1st"/>
</dbReference>
<dbReference type="EMBL" id="CP049811">
    <property type="protein sequence ID" value="QIK39398.1"/>
    <property type="molecule type" value="Genomic_DNA"/>
</dbReference>
<keyword evidence="5 8" id="KW-1133">Transmembrane helix</keyword>
<keyword evidence="3" id="KW-1003">Cell membrane</keyword>
<dbReference type="SUPFAM" id="SSF82689">
    <property type="entry name" value="Mechanosensitive channel protein MscS (YggB), C-terminal domain"/>
    <property type="match status" value="1"/>
</dbReference>
<evidence type="ECO:0000259" key="11">
    <source>
        <dbReference type="Pfam" id="PF21082"/>
    </source>
</evidence>
<dbReference type="InterPro" id="IPR011014">
    <property type="entry name" value="MscS_channel_TM-2"/>
</dbReference>
<dbReference type="Gene3D" id="2.30.30.60">
    <property type="match status" value="1"/>
</dbReference>
<feature type="transmembrane region" description="Helical" evidence="8">
    <location>
        <begin position="338"/>
        <end position="361"/>
    </location>
</feature>
<dbReference type="Gene3D" id="1.10.287.1260">
    <property type="match status" value="1"/>
</dbReference>
<feature type="chain" id="PRO_5026353891" evidence="9">
    <location>
        <begin position="24"/>
        <end position="783"/>
    </location>
</feature>
<feature type="transmembrane region" description="Helical" evidence="8">
    <location>
        <begin position="424"/>
        <end position="447"/>
    </location>
</feature>
<keyword evidence="4 8" id="KW-0812">Transmembrane</keyword>
<evidence type="ECO:0000259" key="10">
    <source>
        <dbReference type="Pfam" id="PF00924"/>
    </source>
</evidence>
<comment type="similarity">
    <text evidence="2">Belongs to the MscS (TC 1.A.23) family.</text>
</comment>
<feature type="transmembrane region" description="Helical" evidence="8">
    <location>
        <begin position="507"/>
        <end position="527"/>
    </location>
</feature>
<protein>
    <submittedName>
        <fullName evidence="14">Mechanosensitive ion channel</fullName>
    </submittedName>
</protein>
<evidence type="ECO:0000256" key="9">
    <source>
        <dbReference type="SAM" id="SignalP"/>
    </source>
</evidence>
<feature type="transmembrane region" description="Helical" evidence="8">
    <location>
        <begin position="367"/>
        <end position="392"/>
    </location>
</feature>
<dbReference type="GO" id="GO:0005886">
    <property type="term" value="C:plasma membrane"/>
    <property type="evidence" value="ECO:0007669"/>
    <property type="project" value="UniProtKB-SubCell"/>
</dbReference>
<evidence type="ECO:0000313" key="15">
    <source>
        <dbReference type="Proteomes" id="UP000500791"/>
    </source>
</evidence>
<dbReference type="RefSeq" id="WP_166187482.1">
    <property type="nucleotide sequence ID" value="NZ_CP049811.1"/>
</dbReference>
<dbReference type="InterPro" id="IPR010920">
    <property type="entry name" value="LSM_dom_sf"/>
</dbReference>
<reference evidence="14 15" key="1">
    <citation type="submission" date="2020-03" db="EMBL/GenBank/DDBJ databases">
        <title>Complete genome sequence of Monaibacterium sp. ALG8 with diverse plasmids.</title>
        <authorList>
            <person name="Sun C."/>
        </authorList>
    </citation>
    <scope>NUCLEOTIDE SEQUENCE [LARGE SCALE GENOMIC DNA]</scope>
    <source>
        <strain evidence="14 15">ALG8</strain>
    </source>
</reference>
<dbReference type="SUPFAM" id="SSF50182">
    <property type="entry name" value="Sm-like ribonucleoproteins"/>
    <property type="match status" value="1"/>
</dbReference>
<feature type="region of interest" description="Disordered" evidence="7">
    <location>
        <begin position="720"/>
        <end position="783"/>
    </location>
</feature>
<evidence type="ECO:0000256" key="8">
    <source>
        <dbReference type="SAM" id="Phobius"/>
    </source>
</evidence>
<dbReference type="PANTHER" id="PTHR30460">
    <property type="entry name" value="MODERATE CONDUCTANCE MECHANOSENSITIVE CHANNEL YBIO"/>
    <property type="match status" value="1"/>
</dbReference>
<dbReference type="InterPro" id="IPR049278">
    <property type="entry name" value="MS_channel_C"/>
</dbReference>
<feature type="domain" description="Mechanosensitive ion channel MscS C-terminal" evidence="11">
    <location>
        <begin position="624"/>
        <end position="710"/>
    </location>
</feature>
<dbReference type="Pfam" id="PF00924">
    <property type="entry name" value="MS_channel_2nd"/>
    <property type="match status" value="1"/>
</dbReference>
<feature type="transmembrane region" description="Helical" evidence="8">
    <location>
        <begin position="459"/>
        <end position="486"/>
    </location>
</feature>
<dbReference type="AlphaFoldDB" id="A0A6G7VHS2"/>
<evidence type="ECO:0000259" key="13">
    <source>
        <dbReference type="Pfam" id="PF25392"/>
    </source>
</evidence>
<dbReference type="InterPro" id="IPR023408">
    <property type="entry name" value="MscS_beta-dom_sf"/>
</dbReference>
<evidence type="ECO:0000256" key="7">
    <source>
        <dbReference type="SAM" id="MobiDB-lite"/>
    </source>
</evidence>
<feature type="signal peptide" evidence="9">
    <location>
        <begin position="1"/>
        <end position="23"/>
    </location>
</feature>
<dbReference type="Gene3D" id="3.30.70.100">
    <property type="match status" value="1"/>
</dbReference>
<dbReference type="InterPro" id="IPR006685">
    <property type="entry name" value="MscS_channel_2nd"/>
</dbReference>
<evidence type="ECO:0000259" key="12">
    <source>
        <dbReference type="Pfam" id="PF21088"/>
    </source>
</evidence>
<feature type="domain" description="Mechanosensitive ion channel MscS" evidence="10">
    <location>
        <begin position="554"/>
        <end position="616"/>
    </location>
</feature>
<proteinExistence type="inferred from homology"/>
<keyword evidence="15" id="KW-1185">Reference proteome</keyword>
<feature type="transmembrane region" description="Helical" evidence="8">
    <location>
        <begin position="226"/>
        <end position="246"/>
    </location>
</feature>
<evidence type="ECO:0000256" key="6">
    <source>
        <dbReference type="ARBA" id="ARBA00023136"/>
    </source>
</evidence>
<dbReference type="Pfam" id="PF25392">
    <property type="entry name" value="MS_channel_TM1"/>
    <property type="match status" value="1"/>
</dbReference>
<name>A0A6G7VHS2_9RHOB</name>
<dbReference type="KEGG" id="mon:G8E03_00685"/>
<evidence type="ECO:0000313" key="14">
    <source>
        <dbReference type="EMBL" id="QIK39398.1"/>
    </source>
</evidence>
<keyword evidence="9" id="KW-0732">Signal</keyword>
<feature type="transmembrane region" description="Helical" evidence="8">
    <location>
        <begin position="533"/>
        <end position="551"/>
    </location>
</feature>
<dbReference type="GO" id="GO:0008381">
    <property type="term" value="F:mechanosensitive monoatomic ion channel activity"/>
    <property type="evidence" value="ECO:0007669"/>
    <property type="project" value="InterPro"/>
</dbReference>
<accession>A0A6G7VHS2</accession>
<keyword evidence="6 8" id="KW-0472">Membrane</keyword>
<comment type="subcellular location">
    <subcellularLocation>
        <location evidence="1">Cell membrane</location>
        <topology evidence="1">Multi-pass membrane protein</topology>
    </subcellularLocation>
</comment>
<evidence type="ECO:0000256" key="5">
    <source>
        <dbReference type="ARBA" id="ARBA00022989"/>
    </source>
</evidence>
<evidence type="ECO:0000256" key="2">
    <source>
        <dbReference type="ARBA" id="ARBA00008017"/>
    </source>
</evidence>
<organism evidence="14 15">
    <name type="scientific">Pontivivens nitratireducens</name>
    <dbReference type="NCBI Taxonomy" id="2758038"/>
    <lineage>
        <taxon>Bacteria</taxon>
        <taxon>Pseudomonadati</taxon>
        <taxon>Pseudomonadota</taxon>
        <taxon>Alphaproteobacteria</taxon>
        <taxon>Rhodobacterales</taxon>
        <taxon>Paracoccaceae</taxon>
        <taxon>Pontivivens</taxon>
    </lineage>
</organism>
<dbReference type="Pfam" id="PF21082">
    <property type="entry name" value="MS_channel_3rd"/>
    <property type="match status" value="1"/>
</dbReference>
<feature type="compositionally biased region" description="Basic and acidic residues" evidence="7">
    <location>
        <begin position="742"/>
        <end position="771"/>
    </location>
</feature>
<feature type="transmembrane region" description="Helical" evidence="8">
    <location>
        <begin position="294"/>
        <end position="318"/>
    </location>
</feature>
<feature type="domain" description="Mechanosensitive ion channel transmembrane helices 2/3" evidence="12">
    <location>
        <begin position="514"/>
        <end position="552"/>
    </location>
</feature>
<evidence type="ECO:0000256" key="4">
    <source>
        <dbReference type="ARBA" id="ARBA00022692"/>
    </source>
</evidence>
<feature type="domain" description="Moderate conductance mechanosensitive channel YbiO-like transmembrane helix 1" evidence="13">
    <location>
        <begin position="375"/>
        <end position="452"/>
    </location>
</feature>
<dbReference type="InterPro" id="IPR045276">
    <property type="entry name" value="YbiO_bact"/>
</dbReference>
<feature type="transmembrane region" description="Helical" evidence="8">
    <location>
        <begin position="139"/>
        <end position="162"/>
    </location>
</feature>
<dbReference type="InterPro" id="IPR057485">
    <property type="entry name" value="YbiO-like_TM1"/>
</dbReference>
<evidence type="ECO:0000256" key="3">
    <source>
        <dbReference type="ARBA" id="ARBA00022475"/>
    </source>
</evidence>
<dbReference type="Proteomes" id="UP000500791">
    <property type="component" value="Chromosome"/>
</dbReference>
<dbReference type="SUPFAM" id="SSF82861">
    <property type="entry name" value="Mechanosensitive channel protein MscS (YggB), transmembrane region"/>
    <property type="match status" value="1"/>
</dbReference>
<dbReference type="Pfam" id="PF21088">
    <property type="entry name" value="MS_channel_1st"/>
    <property type="match status" value="1"/>
</dbReference>
<sequence>MSFIARAALFLLLSFFVMQPANAQVIPGLGSGTASEESSAEDPAQEPDVISGQVDALVDLLRNPGVLDALTERLAASEAPVEVTPEPVENDPPASFGRRIANVTTDAAEDVARSANRLWLGISRLPTIIERSLGAFDQLVLMTALTELALVVVITYAVFLTLRYLGRRYDLRIARRVNEANGAVLFAFALLASFKDLVIAIVAGAAGYGLLLVFTRNSGGIGETQALYLNAFLLVEATKILIRTVLSPRVSALRLVRLPDRGAVILARWLTVCTTILGYGLMLVVPLVNVNASVLAGSATGTVISIAVVLSALVMVLYHRKAITAWLIPRNASRRGIVRVLISLWIVPTVIYLLGLLAIVATRPGGILVPLLQSTAIILGAIILAMITLQFLTGAIARGVRLPESWKMRFPLLERRLNSFVPKILWVLRFVLFIVVIGVILSVLGVFDFREWASSDLGAMVLSSGFSVLLITIVAFAIWLLLSSWVEFRLNPDFGKAATAREQTLLTLLRNAATIALLIITAMIVLSELGLNIGPLLASAGVLGLAIGFGAQKMVQDIITGVFIQFENAINVGDVISVGGITGAVERLTVRSVSLRDLHGVFHIIPFSSVDLVSNYMREFSFYVCDMGIAYREDIDDAKLAMHDAFEELKREEAGRDILGDLEWFGLNSFGDSAIVVRARIKTLPGQQWGIGRAYNLILKRMFDERSIEIPFPHQTIYFGEDKQGKAPPMRVLSEQVQAARETPKPEEFERRETERPETTVENDPHKHMPESDETPDGGDAPR</sequence>